<sequence length="194" mass="20879">MEVAVALFHSQAQGSEIVFLCPLAYKLSEGKCTERKIFQPSCISVRVIPGKRRRGDMLRLMAPGAGAIRPLTPGSHEAWTRYANRAGYPTEAWHCDIGSGTFVLGPEISSLLGLRDNPCGIVDLVRAYDKDNRATILNILEKATTTSSSFCFSAVVSKSGARSAQVFCIGKSTLSDGGRNGILQGIFAIPTLWA</sequence>
<name>A0ABS4QXY4_9HYPH</name>
<comment type="caution">
    <text evidence="1">The sequence shown here is derived from an EMBL/GenBank/DDBJ whole genome shotgun (WGS) entry which is preliminary data.</text>
</comment>
<gene>
    <name evidence="1" type="ORF">J2Z31_001995</name>
</gene>
<dbReference type="RefSeq" id="WP_234939348.1">
    <property type="nucleotide sequence ID" value="NZ_JAGILA010000002.1"/>
</dbReference>
<protein>
    <submittedName>
        <fullName evidence="1">Uncharacterized protein</fullName>
    </submittedName>
</protein>
<reference evidence="1 2" key="1">
    <citation type="submission" date="2021-03" db="EMBL/GenBank/DDBJ databases">
        <title>Genomic Encyclopedia of Type Strains, Phase IV (KMG-IV): sequencing the most valuable type-strain genomes for metagenomic binning, comparative biology and taxonomic classification.</title>
        <authorList>
            <person name="Goeker M."/>
        </authorList>
    </citation>
    <scope>NUCLEOTIDE SEQUENCE [LARGE SCALE GENOMIC DNA]</scope>
    <source>
        <strain evidence="1 2">DSM 13372</strain>
    </source>
</reference>
<organism evidence="1 2">
    <name type="scientific">Sinorhizobium kostiense</name>
    <dbReference type="NCBI Taxonomy" id="76747"/>
    <lineage>
        <taxon>Bacteria</taxon>
        <taxon>Pseudomonadati</taxon>
        <taxon>Pseudomonadota</taxon>
        <taxon>Alphaproteobacteria</taxon>
        <taxon>Hyphomicrobiales</taxon>
        <taxon>Rhizobiaceae</taxon>
        <taxon>Sinorhizobium/Ensifer group</taxon>
        <taxon>Sinorhizobium</taxon>
    </lineage>
</organism>
<dbReference type="EMBL" id="JAGILA010000002">
    <property type="protein sequence ID" value="MBP2235503.1"/>
    <property type="molecule type" value="Genomic_DNA"/>
</dbReference>
<evidence type="ECO:0000313" key="2">
    <source>
        <dbReference type="Proteomes" id="UP000730739"/>
    </source>
</evidence>
<dbReference type="Proteomes" id="UP000730739">
    <property type="component" value="Unassembled WGS sequence"/>
</dbReference>
<evidence type="ECO:0000313" key="1">
    <source>
        <dbReference type="EMBL" id="MBP2235503.1"/>
    </source>
</evidence>
<proteinExistence type="predicted"/>
<keyword evidence="2" id="KW-1185">Reference proteome</keyword>
<accession>A0ABS4QXY4</accession>